<keyword evidence="4" id="KW-1185">Reference proteome</keyword>
<dbReference type="OrthoDB" id="5876932at2759"/>
<dbReference type="AlphaFoldDB" id="A0A9P1N4R4"/>
<name>A0A9P1N4R4_9PELO</name>
<dbReference type="Proteomes" id="UP001152747">
    <property type="component" value="Unassembled WGS sequence"/>
</dbReference>
<sequence>MEKGQESSTSFPSFWRSPITTTSRSFQQIEMPGSDQDIHIVGHGEDIVPEKTGGLTDHRTHNYVNRPEGEMDMMIGFFLMNGVCIFFFLLFGLCVIFSCLRKRPSFLRPRNFIDIEQVPLNAEDSNAVKPKLRSIVSQVIKTNKVTTTVAADEQDDSKNIGQQNEQVKVHSFTSRSPSPQALSPSTHKRTSLVATTSGRKQSIESRRCSISQENSAMIRHNLLGPLSFDDLYYM</sequence>
<keyword evidence="2" id="KW-0812">Transmembrane</keyword>
<feature type="transmembrane region" description="Helical" evidence="2">
    <location>
        <begin position="75"/>
        <end position="100"/>
    </location>
</feature>
<evidence type="ECO:0000313" key="3">
    <source>
        <dbReference type="EMBL" id="CAI5451043.1"/>
    </source>
</evidence>
<evidence type="ECO:0000313" key="4">
    <source>
        <dbReference type="Proteomes" id="UP001152747"/>
    </source>
</evidence>
<gene>
    <name evidence="3" type="ORF">CAMP_LOCUS13680</name>
</gene>
<evidence type="ECO:0000256" key="1">
    <source>
        <dbReference type="SAM" id="MobiDB-lite"/>
    </source>
</evidence>
<reference evidence="3" key="1">
    <citation type="submission" date="2022-11" db="EMBL/GenBank/DDBJ databases">
        <authorList>
            <person name="Kikuchi T."/>
        </authorList>
    </citation>
    <scope>NUCLEOTIDE SEQUENCE</scope>
    <source>
        <strain evidence="3">PS1010</strain>
    </source>
</reference>
<organism evidence="3 4">
    <name type="scientific">Caenorhabditis angaria</name>
    <dbReference type="NCBI Taxonomy" id="860376"/>
    <lineage>
        <taxon>Eukaryota</taxon>
        <taxon>Metazoa</taxon>
        <taxon>Ecdysozoa</taxon>
        <taxon>Nematoda</taxon>
        <taxon>Chromadorea</taxon>
        <taxon>Rhabditida</taxon>
        <taxon>Rhabditina</taxon>
        <taxon>Rhabditomorpha</taxon>
        <taxon>Rhabditoidea</taxon>
        <taxon>Rhabditidae</taxon>
        <taxon>Peloderinae</taxon>
        <taxon>Caenorhabditis</taxon>
    </lineage>
</organism>
<proteinExistence type="predicted"/>
<keyword evidence="2" id="KW-0472">Membrane</keyword>
<comment type="caution">
    <text evidence="3">The sequence shown here is derived from an EMBL/GenBank/DDBJ whole genome shotgun (WGS) entry which is preliminary data.</text>
</comment>
<protein>
    <submittedName>
        <fullName evidence="3">Uncharacterized protein</fullName>
    </submittedName>
</protein>
<feature type="region of interest" description="Disordered" evidence="1">
    <location>
        <begin position="154"/>
        <end position="206"/>
    </location>
</feature>
<feature type="compositionally biased region" description="Polar residues" evidence="1">
    <location>
        <begin position="159"/>
        <end position="185"/>
    </location>
</feature>
<accession>A0A9P1N4R4</accession>
<dbReference type="EMBL" id="CANHGI010000005">
    <property type="protein sequence ID" value="CAI5451043.1"/>
    <property type="molecule type" value="Genomic_DNA"/>
</dbReference>
<evidence type="ECO:0000256" key="2">
    <source>
        <dbReference type="SAM" id="Phobius"/>
    </source>
</evidence>
<keyword evidence="2" id="KW-1133">Transmembrane helix</keyword>